<dbReference type="GO" id="GO:0008233">
    <property type="term" value="F:peptidase activity"/>
    <property type="evidence" value="ECO:0007669"/>
    <property type="project" value="UniProtKB-KW"/>
</dbReference>
<keyword evidence="6" id="KW-0238">DNA-binding</keyword>
<dbReference type="PANTHER" id="PTHR13604">
    <property type="entry name" value="DC12-RELATED"/>
    <property type="match status" value="1"/>
</dbReference>
<dbReference type="RefSeq" id="WP_062663290.1">
    <property type="nucleotide sequence ID" value="NZ_FIZX01000002.1"/>
</dbReference>
<evidence type="ECO:0000256" key="6">
    <source>
        <dbReference type="ARBA" id="ARBA00023125"/>
    </source>
</evidence>
<evidence type="ECO:0000256" key="5">
    <source>
        <dbReference type="ARBA" id="ARBA00023124"/>
    </source>
</evidence>
<keyword evidence="3" id="KW-0227">DNA damage</keyword>
<dbReference type="AlphaFoldDB" id="A0A128F1W5"/>
<gene>
    <name evidence="9" type="ORF">GCE9029_02187</name>
</gene>
<accession>A0A128F1W5</accession>
<dbReference type="OrthoDB" id="6192129at2"/>
<keyword evidence="5" id="KW-0190">Covalent protein-DNA linkage</keyword>
<dbReference type="GO" id="GO:0106300">
    <property type="term" value="P:protein-DNA covalent cross-linking repair"/>
    <property type="evidence" value="ECO:0007669"/>
    <property type="project" value="InterPro"/>
</dbReference>
<evidence type="ECO:0000256" key="4">
    <source>
        <dbReference type="ARBA" id="ARBA00022801"/>
    </source>
</evidence>
<dbReference type="Pfam" id="PF02586">
    <property type="entry name" value="SRAP"/>
    <property type="match status" value="1"/>
</dbReference>
<dbReference type="GO" id="GO:0016829">
    <property type="term" value="F:lyase activity"/>
    <property type="evidence" value="ECO:0007669"/>
    <property type="project" value="UniProtKB-KW"/>
</dbReference>
<keyword evidence="10" id="KW-1185">Reference proteome</keyword>
<evidence type="ECO:0000256" key="7">
    <source>
        <dbReference type="ARBA" id="ARBA00023239"/>
    </source>
</evidence>
<proteinExistence type="inferred from homology"/>
<keyword evidence="2 8" id="KW-0645">Protease</keyword>
<organism evidence="9 10">
    <name type="scientific">Grimontia celer</name>
    <dbReference type="NCBI Taxonomy" id="1796497"/>
    <lineage>
        <taxon>Bacteria</taxon>
        <taxon>Pseudomonadati</taxon>
        <taxon>Pseudomonadota</taxon>
        <taxon>Gammaproteobacteria</taxon>
        <taxon>Vibrionales</taxon>
        <taxon>Vibrionaceae</taxon>
        <taxon>Grimontia</taxon>
    </lineage>
</organism>
<dbReference type="GO" id="GO:0003697">
    <property type="term" value="F:single-stranded DNA binding"/>
    <property type="evidence" value="ECO:0007669"/>
    <property type="project" value="InterPro"/>
</dbReference>
<evidence type="ECO:0000256" key="2">
    <source>
        <dbReference type="ARBA" id="ARBA00022670"/>
    </source>
</evidence>
<dbReference type="STRING" id="1796497.GCE9029_02187"/>
<keyword evidence="4 8" id="KW-0378">Hydrolase</keyword>
<sequence>MCGRFNVTDDPYMHALLDSLGVNLGRLPIRTSNDIAPTDTVSIVVSNGKETVLKDACWWLLMHHEDGRIRPLTKYASFNTRSDKLNVKGSAGFDAFRKTRCIIPASGFVETQQGNAYAMDPVGSAIAFGGLFRHWIDGTTGQEVLSCSIVTLPPHPKIAPYHAKSMPLILPLNPEVQRKWLDCPAANVGELEEMLSPQLPLPISVTPIEKASVRNAIGESVHLAAD</sequence>
<name>A0A128F1W5_9GAMM</name>
<dbReference type="EC" id="3.4.-.-" evidence="8"/>
<evidence type="ECO:0000313" key="9">
    <source>
        <dbReference type="EMBL" id="CZF80769.1"/>
    </source>
</evidence>
<protein>
    <recommendedName>
        <fullName evidence="8">Abasic site processing protein</fullName>
        <ecNumber evidence="8">3.4.-.-</ecNumber>
    </recommendedName>
</protein>
<evidence type="ECO:0000256" key="1">
    <source>
        <dbReference type="ARBA" id="ARBA00008136"/>
    </source>
</evidence>
<dbReference type="InterPro" id="IPR036590">
    <property type="entry name" value="SRAP-like"/>
</dbReference>
<dbReference type="SUPFAM" id="SSF143081">
    <property type="entry name" value="BB1717-like"/>
    <property type="match status" value="1"/>
</dbReference>
<reference evidence="10" key="1">
    <citation type="submission" date="2016-02" db="EMBL/GenBank/DDBJ databases">
        <authorList>
            <person name="Rodrigo-Torres Lidia"/>
            <person name="Arahal R.David."/>
        </authorList>
    </citation>
    <scope>NUCLEOTIDE SEQUENCE [LARGE SCALE GENOMIC DNA]</scope>
    <source>
        <strain evidence="10">CECT 9029</strain>
    </source>
</reference>
<comment type="similarity">
    <text evidence="1 8">Belongs to the SOS response-associated peptidase family.</text>
</comment>
<evidence type="ECO:0000256" key="8">
    <source>
        <dbReference type="RuleBase" id="RU364100"/>
    </source>
</evidence>
<keyword evidence="7" id="KW-0456">Lyase</keyword>
<dbReference type="Gene3D" id="3.90.1680.10">
    <property type="entry name" value="SOS response associated peptidase-like"/>
    <property type="match status" value="1"/>
</dbReference>
<dbReference type="InterPro" id="IPR003738">
    <property type="entry name" value="SRAP"/>
</dbReference>
<dbReference type="EMBL" id="FIZX01000002">
    <property type="protein sequence ID" value="CZF80769.1"/>
    <property type="molecule type" value="Genomic_DNA"/>
</dbReference>
<evidence type="ECO:0000313" key="10">
    <source>
        <dbReference type="Proteomes" id="UP000071641"/>
    </source>
</evidence>
<dbReference type="PANTHER" id="PTHR13604:SF0">
    <property type="entry name" value="ABASIC SITE PROCESSING PROTEIN HMCES"/>
    <property type="match status" value="1"/>
</dbReference>
<dbReference type="GO" id="GO:0006508">
    <property type="term" value="P:proteolysis"/>
    <property type="evidence" value="ECO:0007669"/>
    <property type="project" value="UniProtKB-KW"/>
</dbReference>
<dbReference type="Proteomes" id="UP000071641">
    <property type="component" value="Unassembled WGS sequence"/>
</dbReference>
<evidence type="ECO:0000256" key="3">
    <source>
        <dbReference type="ARBA" id="ARBA00022763"/>
    </source>
</evidence>